<feature type="domain" description="HTH araC/xylS-type" evidence="4">
    <location>
        <begin position="189"/>
        <end position="287"/>
    </location>
</feature>
<evidence type="ECO:0000256" key="3">
    <source>
        <dbReference type="ARBA" id="ARBA00023163"/>
    </source>
</evidence>
<dbReference type="PANTHER" id="PTHR43280">
    <property type="entry name" value="ARAC-FAMILY TRANSCRIPTIONAL REGULATOR"/>
    <property type="match status" value="1"/>
</dbReference>
<name>A0A443Z0P6_9SPHI</name>
<proteinExistence type="predicted"/>
<dbReference type="InterPro" id="IPR037923">
    <property type="entry name" value="HTH-like"/>
</dbReference>
<dbReference type="AlphaFoldDB" id="A0A443Z0P6"/>
<evidence type="ECO:0000313" key="5">
    <source>
        <dbReference type="EMBL" id="RWU10127.1"/>
    </source>
</evidence>
<dbReference type="SUPFAM" id="SSF51215">
    <property type="entry name" value="Regulatory protein AraC"/>
    <property type="match status" value="1"/>
</dbReference>
<evidence type="ECO:0000256" key="2">
    <source>
        <dbReference type="ARBA" id="ARBA00023125"/>
    </source>
</evidence>
<accession>A0A443Z0P6</accession>
<dbReference type="InterPro" id="IPR018060">
    <property type="entry name" value="HTH_AraC"/>
</dbReference>
<dbReference type="Gene3D" id="1.10.10.60">
    <property type="entry name" value="Homeodomain-like"/>
    <property type="match status" value="1"/>
</dbReference>
<dbReference type="GO" id="GO:0003700">
    <property type="term" value="F:DNA-binding transcription factor activity"/>
    <property type="evidence" value="ECO:0007669"/>
    <property type="project" value="InterPro"/>
</dbReference>
<sequence length="292" mass="34322">MKSNIPVYDIQNFSAYKNDGILVNRFGHYARQHQHLHNAHRHSFYHLVFFTKGSGKQQIDFKAFDVSPNMIYFMIPGQVHSWDFETEPDGYLINFSTSYFSALLLKQEYLDKFNFFSGRPEEQVLLLDNVTSEKITLIFEDILKEGETATAINDDLVRVLLLRIFIEVARTTLSKDHQELNPYNHTILKNFQQLIEQNFTKLRLPKQYAELLYITPNHLNALCNDFLATSAGKLIRDRILLEAKRLLINLDLRVSEIAEKLNFEDQSYFVKFFKKYEGTTPDKFRKQYITIS</sequence>
<dbReference type="PROSITE" id="PS01124">
    <property type="entry name" value="HTH_ARAC_FAMILY_2"/>
    <property type="match status" value="1"/>
</dbReference>
<dbReference type="InterPro" id="IPR020449">
    <property type="entry name" value="Tscrpt_reg_AraC-type_HTH"/>
</dbReference>
<keyword evidence="2" id="KW-0238">DNA-binding</keyword>
<dbReference type="EMBL" id="SAYW01000001">
    <property type="protein sequence ID" value="RWU10127.1"/>
    <property type="molecule type" value="Genomic_DNA"/>
</dbReference>
<dbReference type="PRINTS" id="PR00032">
    <property type="entry name" value="HTHARAC"/>
</dbReference>
<dbReference type="InterPro" id="IPR014710">
    <property type="entry name" value="RmlC-like_jellyroll"/>
</dbReference>
<dbReference type="RefSeq" id="WP_113645622.1">
    <property type="nucleotide sequence ID" value="NZ_QMHN01000001.1"/>
</dbReference>
<dbReference type="PANTHER" id="PTHR43280:SF32">
    <property type="entry name" value="TRANSCRIPTIONAL REGULATORY PROTEIN"/>
    <property type="match status" value="1"/>
</dbReference>
<dbReference type="Proteomes" id="UP000284120">
    <property type="component" value="Unassembled WGS sequence"/>
</dbReference>
<dbReference type="Pfam" id="PF12833">
    <property type="entry name" value="HTH_18"/>
    <property type="match status" value="1"/>
</dbReference>
<comment type="caution">
    <text evidence="5">The sequence shown here is derived from an EMBL/GenBank/DDBJ whole genome shotgun (WGS) entry which is preliminary data.</text>
</comment>
<keyword evidence="1" id="KW-0805">Transcription regulation</keyword>
<gene>
    <name evidence="5" type="ORF">DPV69_01925</name>
</gene>
<dbReference type="Gene3D" id="2.60.120.10">
    <property type="entry name" value="Jelly Rolls"/>
    <property type="match status" value="1"/>
</dbReference>
<evidence type="ECO:0000313" key="6">
    <source>
        <dbReference type="Proteomes" id="UP000284120"/>
    </source>
</evidence>
<keyword evidence="6" id="KW-1185">Reference proteome</keyword>
<dbReference type="OrthoDB" id="2585681at2"/>
<evidence type="ECO:0000259" key="4">
    <source>
        <dbReference type="PROSITE" id="PS01124"/>
    </source>
</evidence>
<dbReference type="InterPro" id="IPR003313">
    <property type="entry name" value="AraC-bd"/>
</dbReference>
<dbReference type="Pfam" id="PF02311">
    <property type="entry name" value="AraC_binding"/>
    <property type="match status" value="1"/>
</dbReference>
<dbReference type="GO" id="GO:0043565">
    <property type="term" value="F:sequence-specific DNA binding"/>
    <property type="evidence" value="ECO:0007669"/>
    <property type="project" value="InterPro"/>
</dbReference>
<organism evidence="5 6">
    <name type="scientific">Pedobacter chitinilyticus</name>
    <dbReference type="NCBI Taxonomy" id="2233776"/>
    <lineage>
        <taxon>Bacteria</taxon>
        <taxon>Pseudomonadati</taxon>
        <taxon>Bacteroidota</taxon>
        <taxon>Sphingobacteriia</taxon>
        <taxon>Sphingobacteriales</taxon>
        <taxon>Sphingobacteriaceae</taxon>
        <taxon>Pedobacter</taxon>
    </lineage>
</organism>
<dbReference type="SMART" id="SM00342">
    <property type="entry name" value="HTH_ARAC"/>
    <property type="match status" value="1"/>
</dbReference>
<protein>
    <submittedName>
        <fullName evidence="5">Helix-turn-helix domain-containing protein</fullName>
    </submittedName>
</protein>
<dbReference type="InterPro" id="IPR009057">
    <property type="entry name" value="Homeodomain-like_sf"/>
</dbReference>
<reference evidence="5 6" key="1">
    <citation type="submission" date="2018-06" db="EMBL/GenBank/DDBJ databases">
        <title>Pedobacter endophyticus sp. nov., an endophytic bacterium isolated from a leaf of Triticum aestivum.</title>
        <authorList>
            <person name="Zhang L."/>
        </authorList>
    </citation>
    <scope>NUCLEOTIDE SEQUENCE [LARGE SCALE GENOMIC DNA]</scope>
    <source>
        <strain evidence="5 6">CM134L-2</strain>
    </source>
</reference>
<keyword evidence="3" id="KW-0804">Transcription</keyword>
<evidence type="ECO:0000256" key="1">
    <source>
        <dbReference type="ARBA" id="ARBA00023015"/>
    </source>
</evidence>
<dbReference type="SUPFAM" id="SSF46689">
    <property type="entry name" value="Homeodomain-like"/>
    <property type="match status" value="1"/>
</dbReference>